<protein>
    <submittedName>
        <fullName evidence="2">Putative lipoprotein</fullName>
    </submittedName>
</protein>
<evidence type="ECO:0000259" key="1">
    <source>
        <dbReference type="Pfam" id="PF14086"/>
    </source>
</evidence>
<dbReference type="InterPro" id="IPR025362">
    <property type="entry name" value="DUF4266"/>
</dbReference>
<evidence type="ECO:0000313" key="2">
    <source>
        <dbReference type="EMBL" id="VAW71511.1"/>
    </source>
</evidence>
<accession>A0A3B0XVH5</accession>
<reference evidence="2" key="1">
    <citation type="submission" date="2018-06" db="EMBL/GenBank/DDBJ databases">
        <authorList>
            <person name="Zhirakovskaya E."/>
        </authorList>
    </citation>
    <scope>NUCLEOTIDE SEQUENCE</scope>
</reference>
<keyword evidence="2" id="KW-0449">Lipoprotein</keyword>
<dbReference type="Pfam" id="PF14086">
    <property type="entry name" value="DUF4266"/>
    <property type="match status" value="1"/>
</dbReference>
<proteinExistence type="predicted"/>
<name>A0A3B0XVH5_9ZZZZ</name>
<feature type="domain" description="DUF4266" evidence="1">
    <location>
        <begin position="24"/>
        <end position="73"/>
    </location>
</feature>
<gene>
    <name evidence="2" type="ORF">MNBD_GAMMA10-2268</name>
</gene>
<sequence length="73" mass="7847">MKKIKPVIVLLLVINLLACSSLGVEPWERDELSRKEMQFGSNGLNGAMERQFYHSKEAASGGEGFSGGGCGCN</sequence>
<dbReference type="EMBL" id="UOFJ01000605">
    <property type="protein sequence ID" value="VAW71511.1"/>
    <property type="molecule type" value="Genomic_DNA"/>
</dbReference>
<dbReference type="AlphaFoldDB" id="A0A3B0XVH5"/>
<organism evidence="2">
    <name type="scientific">hydrothermal vent metagenome</name>
    <dbReference type="NCBI Taxonomy" id="652676"/>
    <lineage>
        <taxon>unclassified sequences</taxon>
        <taxon>metagenomes</taxon>
        <taxon>ecological metagenomes</taxon>
    </lineage>
</organism>